<feature type="domain" description="Luciferase-like" evidence="2">
    <location>
        <begin position="26"/>
        <end position="256"/>
    </location>
</feature>
<proteinExistence type="predicted"/>
<dbReference type="SUPFAM" id="SSF51679">
    <property type="entry name" value="Bacterial luciferase-like"/>
    <property type="match status" value="1"/>
</dbReference>
<keyword evidence="1" id="KW-0560">Oxidoreductase</keyword>
<gene>
    <name evidence="3" type="ORF">SAMN04489793_1309</name>
</gene>
<dbReference type="InterPro" id="IPR036661">
    <property type="entry name" value="Luciferase-like_sf"/>
</dbReference>
<organism evidence="3 4">
    <name type="scientific">Tsukamurella tyrosinosolvens</name>
    <dbReference type="NCBI Taxonomy" id="57704"/>
    <lineage>
        <taxon>Bacteria</taxon>
        <taxon>Bacillati</taxon>
        <taxon>Actinomycetota</taxon>
        <taxon>Actinomycetes</taxon>
        <taxon>Mycobacteriales</taxon>
        <taxon>Tsukamurellaceae</taxon>
        <taxon>Tsukamurella</taxon>
    </lineage>
</organism>
<protein>
    <submittedName>
        <fullName evidence="3">Probable F420-dependent oxidoreductase, MSMEG_4141 family</fullName>
    </submittedName>
</protein>
<reference evidence="4" key="1">
    <citation type="submission" date="2016-10" db="EMBL/GenBank/DDBJ databases">
        <authorList>
            <person name="Varghese N."/>
            <person name="Submissions S."/>
        </authorList>
    </citation>
    <scope>NUCLEOTIDE SEQUENCE [LARGE SCALE GENOMIC DNA]</scope>
    <source>
        <strain evidence="4">DSM 44234</strain>
    </source>
</reference>
<dbReference type="InterPro" id="IPR019922">
    <property type="entry name" value="Lucif-like_OxRdatse_MSMEG_4141"/>
</dbReference>
<dbReference type="GO" id="GO:0016705">
    <property type="term" value="F:oxidoreductase activity, acting on paired donors, with incorporation or reduction of molecular oxygen"/>
    <property type="evidence" value="ECO:0007669"/>
    <property type="project" value="InterPro"/>
</dbReference>
<dbReference type="AlphaFoldDB" id="A0A1H4NZV9"/>
<evidence type="ECO:0000313" key="4">
    <source>
        <dbReference type="Proteomes" id="UP000182241"/>
    </source>
</evidence>
<accession>A0A1H4NZV9</accession>
<dbReference type="Gene3D" id="3.20.20.30">
    <property type="entry name" value="Luciferase-like domain"/>
    <property type="match status" value="2"/>
</dbReference>
<sequence>MDDVARAMTTFGELGIWRGATLVDGAFAARAEELGYGTLWLGGSPGGDLAVVDPLLEATTNLVVATGILNIWQDDARSAAAAFHRIEKLFPGRFVLGIGAGHREASADYRTPYQALVDYLDVLAAEGVPQERTVLAALGPKVLRLAADRTAGAHPYLTSPEHTRSAREILGDGVLLAPEQKIVLDEDAARGRELGRKTVDFYLRLQNYVANLRRLGFDDADLERPGSDRLVDVLAVHGDGDAVAAGVRAHLDAGADHVAVQALGDDPWPALEAVAQRLL</sequence>
<keyword evidence="4" id="KW-1185">Reference proteome</keyword>
<evidence type="ECO:0000256" key="1">
    <source>
        <dbReference type="ARBA" id="ARBA00023002"/>
    </source>
</evidence>
<dbReference type="PANTHER" id="PTHR43244">
    <property type="match status" value="1"/>
</dbReference>
<dbReference type="Proteomes" id="UP000182241">
    <property type="component" value="Unassembled WGS sequence"/>
</dbReference>
<dbReference type="InterPro" id="IPR050564">
    <property type="entry name" value="F420-G6PD/mer"/>
</dbReference>
<dbReference type="PANTHER" id="PTHR43244:SF1">
    <property type="entry name" value="5,10-METHYLENETETRAHYDROMETHANOPTERIN REDUCTASE"/>
    <property type="match status" value="1"/>
</dbReference>
<dbReference type="InterPro" id="IPR011251">
    <property type="entry name" value="Luciferase-like_dom"/>
</dbReference>
<evidence type="ECO:0000313" key="3">
    <source>
        <dbReference type="EMBL" id="SEC00212.1"/>
    </source>
</evidence>
<dbReference type="Pfam" id="PF00296">
    <property type="entry name" value="Bac_luciferase"/>
    <property type="match status" value="1"/>
</dbReference>
<dbReference type="NCBIfam" id="TIGR03620">
    <property type="entry name" value="F420_MSMEG_4141"/>
    <property type="match status" value="1"/>
</dbReference>
<name>A0A1H4NZV9_TSUTY</name>
<evidence type="ECO:0000259" key="2">
    <source>
        <dbReference type="Pfam" id="PF00296"/>
    </source>
</evidence>
<dbReference type="EMBL" id="FNSA01000003">
    <property type="protein sequence ID" value="SEC00212.1"/>
    <property type="molecule type" value="Genomic_DNA"/>
</dbReference>
<dbReference type="STRING" id="57704.SAMN04489793_1309"/>